<keyword evidence="6 11" id="KW-1133">Transmembrane helix</keyword>
<evidence type="ECO:0000256" key="8">
    <source>
        <dbReference type="ARBA" id="ARBA00037101"/>
    </source>
</evidence>
<comment type="function">
    <text evidence="8">Putative sodium-dependent amino acid/proton antiporter.</text>
</comment>
<keyword evidence="3" id="KW-0813">Transport</keyword>
<dbReference type="GO" id="GO:0015179">
    <property type="term" value="F:L-amino acid transmembrane transporter activity"/>
    <property type="evidence" value="ECO:0007669"/>
    <property type="project" value="TreeGrafter"/>
</dbReference>
<feature type="transmembrane region" description="Helical" evidence="11">
    <location>
        <begin position="127"/>
        <end position="148"/>
    </location>
</feature>
<dbReference type="Pfam" id="PF01490">
    <property type="entry name" value="Aa_trans"/>
    <property type="match status" value="1"/>
</dbReference>
<evidence type="ECO:0000256" key="4">
    <source>
        <dbReference type="ARBA" id="ARBA00022692"/>
    </source>
</evidence>
<evidence type="ECO:0000256" key="3">
    <source>
        <dbReference type="ARBA" id="ARBA00022448"/>
    </source>
</evidence>
<dbReference type="AlphaFoldDB" id="A0AA38J1R4"/>
<evidence type="ECO:0000313" key="13">
    <source>
        <dbReference type="EMBL" id="KAJ3664421.1"/>
    </source>
</evidence>
<feature type="transmembrane region" description="Helical" evidence="11">
    <location>
        <begin position="82"/>
        <end position="103"/>
    </location>
</feature>
<name>A0AA38J1R4_9CUCU</name>
<dbReference type="Proteomes" id="UP001168821">
    <property type="component" value="Unassembled WGS sequence"/>
</dbReference>
<protein>
    <recommendedName>
        <fullName evidence="9">Putative sodium-coupled neutral amino acid transporter 11</fullName>
    </recommendedName>
    <alternativeName>
        <fullName evidence="10">Solute carrier family 38 member 11</fullName>
    </alternativeName>
</protein>
<gene>
    <name evidence="13" type="ORF">Zmor_008593</name>
</gene>
<dbReference type="InterPro" id="IPR013057">
    <property type="entry name" value="AA_transpt_TM"/>
</dbReference>
<keyword evidence="14" id="KW-1185">Reference proteome</keyword>
<reference evidence="13" key="1">
    <citation type="journal article" date="2023" name="G3 (Bethesda)">
        <title>Whole genome assemblies of Zophobas morio and Tenebrio molitor.</title>
        <authorList>
            <person name="Kaur S."/>
            <person name="Stinson S.A."/>
            <person name="diCenzo G.C."/>
        </authorList>
    </citation>
    <scope>NUCLEOTIDE SEQUENCE</scope>
    <source>
        <strain evidence="13">QUZm001</strain>
    </source>
</reference>
<evidence type="ECO:0000256" key="10">
    <source>
        <dbReference type="ARBA" id="ARBA00041723"/>
    </source>
</evidence>
<keyword evidence="7 11" id="KW-0472">Membrane</keyword>
<evidence type="ECO:0000259" key="12">
    <source>
        <dbReference type="Pfam" id="PF01490"/>
    </source>
</evidence>
<proteinExistence type="inferred from homology"/>
<feature type="domain" description="Amino acid transporter transmembrane" evidence="12">
    <location>
        <begin position="50"/>
        <end position="139"/>
    </location>
</feature>
<evidence type="ECO:0000256" key="2">
    <source>
        <dbReference type="ARBA" id="ARBA00008066"/>
    </source>
</evidence>
<keyword evidence="5" id="KW-0029">Amino-acid transport</keyword>
<evidence type="ECO:0000256" key="5">
    <source>
        <dbReference type="ARBA" id="ARBA00022970"/>
    </source>
</evidence>
<comment type="similarity">
    <text evidence="2">Belongs to the amino acid/polyamine transporter 2 family.</text>
</comment>
<evidence type="ECO:0000256" key="7">
    <source>
        <dbReference type="ARBA" id="ARBA00023136"/>
    </source>
</evidence>
<feature type="transmembrane region" description="Helical" evidence="11">
    <location>
        <begin position="58"/>
        <end position="76"/>
    </location>
</feature>
<evidence type="ECO:0000256" key="1">
    <source>
        <dbReference type="ARBA" id="ARBA00004141"/>
    </source>
</evidence>
<accession>A0AA38J1R4</accession>
<dbReference type="EMBL" id="JALNTZ010000002">
    <property type="protein sequence ID" value="KAJ3664421.1"/>
    <property type="molecule type" value="Genomic_DNA"/>
</dbReference>
<evidence type="ECO:0000256" key="11">
    <source>
        <dbReference type="SAM" id="Phobius"/>
    </source>
</evidence>
<dbReference type="GO" id="GO:0016020">
    <property type="term" value="C:membrane"/>
    <property type="evidence" value="ECO:0007669"/>
    <property type="project" value="UniProtKB-SubCell"/>
</dbReference>
<sequence length="160" mass="17898">MATMEKNLNETSYILDRRTYSEDRASSIDSNENAFDDMKQLINEEDTGNKSSLPWASFNFINSIIGSGVIGIPYAFHDAGFFFGVFLLIVVAYITDYSLILMVRSGHISGKFSYQGIMEAAFGKPGYILLGVLQFVYPFIALTCNFAFKDDAITKYLEAD</sequence>
<comment type="subcellular location">
    <subcellularLocation>
        <location evidence="1">Membrane</location>
        <topology evidence="1">Multi-pass membrane protein</topology>
    </subcellularLocation>
</comment>
<organism evidence="13 14">
    <name type="scientific">Zophobas morio</name>
    <dbReference type="NCBI Taxonomy" id="2755281"/>
    <lineage>
        <taxon>Eukaryota</taxon>
        <taxon>Metazoa</taxon>
        <taxon>Ecdysozoa</taxon>
        <taxon>Arthropoda</taxon>
        <taxon>Hexapoda</taxon>
        <taxon>Insecta</taxon>
        <taxon>Pterygota</taxon>
        <taxon>Neoptera</taxon>
        <taxon>Endopterygota</taxon>
        <taxon>Coleoptera</taxon>
        <taxon>Polyphaga</taxon>
        <taxon>Cucujiformia</taxon>
        <taxon>Tenebrionidae</taxon>
        <taxon>Zophobas</taxon>
    </lineage>
</organism>
<evidence type="ECO:0000256" key="9">
    <source>
        <dbReference type="ARBA" id="ARBA00040814"/>
    </source>
</evidence>
<evidence type="ECO:0000313" key="14">
    <source>
        <dbReference type="Proteomes" id="UP001168821"/>
    </source>
</evidence>
<dbReference type="PANTHER" id="PTHR22950:SF458">
    <property type="entry name" value="SODIUM-COUPLED NEUTRAL AMINO ACID TRANSPORTER 11-RELATED"/>
    <property type="match status" value="1"/>
</dbReference>
<keyword evidence="4 11" id="KW-0812">Transmembrane</keyword>
<evidence type="ECO:0000256" key="6">
    <source>
        <dbReference type="ARBA" id="ARBA00022989"/>
    </source>
</evidence>
<dbReference type="PANTHER" id="PTHR22950">
    <property type="entry name" value="AMINO ACID TRANSPORTER"/>
    <property type="match status" value="1"/>
</dbReference>
<comment type="caution">
    <text evidence="13">The sequence shown here is derived from an EMBL/GenBank/DDBJ whole genome shotgun (WGS) entry which is preliminary data.</text>
</comment>